<gene>
    <name evidence="1" type="ORF">DSO57_1031422</name>
</gene>
<reference evidence="1" key="1">
    <citation type="submission" date="2022-04" db="EMBL/GenBank/DDBJ databases">
        <title>Genome of the entomopathogenic fungus Entomophthora muscae.</title>
        <authorList>
            <person name="Elya C."/>
            <person name="Lovett B.R."/>
            <person name="Lee E."/>
            <person name="Macias A.M."/>
            <person name="Hajek A.E."/>
            <person name="De Bivort B.L."/>
            <person name="Kasson M.T."/>
            <person name="De Fine Licht H.H."/>
            <person name="Stajich J.E."/>
        </authorList>
    </citation>
    <scope>NUCLEOTIDE SEQUENCE</scope>
    <source>
        <strain evidence="1">Berkeley</strain>
    </source>
</reference>
<proteinExistence type="predicted"/>
<evidence type="ECO:0000313" key="2">
    <source>
        <dbReference type="Proteomes" id="UP001165960"/>
    </source>
</evidence>
<evidence type="ECO:0000313" key="1">
    <source>
        <dbReference type="EMBL" id="KAJ9068158.1"/>
    </source>
</evidence>
<protein>
    <submittedName>
        <fullName evidence="1">Uncharacterized protein</fullName>
    </submittedName>
</protein>
<organism evidence="1 2">
    <name type="scientific">Entomophthora muscae</name>
    <dbReference type="NCBI Taxonomy" id="34485"/>
    <lineage>
        <taxon>Eukaryota</taxon>
        <taxon>Fungi</taxon>
        <taxon>Fungi incertae sedis</taxon>
        <taxon>Zoopagomycota</taxon>
        <taxon>Entomophthoromycotina</taxon>
        <taxon>Entomophthoromycetes</taxon>
        <taxon>Entomophthorales</taxon>
        <taxon>Entomophthoraceae</taxon>
        <taxon>Entomophthora</taxon>
    </lineage>
</organism>
<comment type="caution">
    <text evidence="1">The sequence shown here is derived from an EMBL/GenBank/DDBJ whole genome shotgun (WGS) entry which is preliminary data.</text>
</comment>
<dbReference type="EMBL" id="QTSX02003776">
    <property type="protein sequence ID" value="KAJ9068158.1"/>
    <property type="molecule type" value="Genomic_DNA"/>
</dbReference>
<name>A0ACC2T0R6_9FUNG</name>
<dbReference type="Proteomes" id="UP001165960">
    <property type="component" value="Unassembled WGS sequence"/>
</dbReference>
<sequence>MQARWNQSTDYKSPHPKHTLIRRDSIFDILEEDNTINKFFTEAQDWFMERFDSFIQYFGEPSDEDSTDDEIEDISDIA</sequence>
<accession>A0ACC2T0R6</accession>
<keyword evidence="2" id="KW-1185">Reference proteome</keyword>